<dbReference type="CDD" id="cd14687">
    <property type="entry name" value="bZIP_ATF2"/>
    <property type="match status" value="1"/>
</dbReference>
<name>A0AA35J5L7_SACK1</name>
<keyword evidence="2" id="KW-1185">Reference proteome</keyword>
<gene>
    <name evidence="1" type="primary">SKDI14G1560</name>
    <name evidence="1" type="ORF">SKDI_14G1560</name>
</gene>
<dbReference type="GO" id="GO:0005634">
    <property type="term" value="C:nucleus"/>
    <property type="evidence" value="ECO:0007669"/>
    <property type="project" value="UniProtKB-SubCell"/>
</dbReference>
<dbReference type="GO" id="GO:0003700">
    <property type="term" value="F:DNA-binding transcription factor activity"/>
    <property type="evidence" value="ECO:0007669"/>
    <property type="project" value="InterPro"/>
</dbReference>
<dbReference type="PROSITE" id="PS50217">
    <property type="entry name" value="BZIP"/>
    <property type="match status" value="1"/>
</dbReference>
<dbReference type="Gene3D" id="1.20.5.170">
    <property type="match status" value="1"/>
</dbReference>
<dbReference type="OrthoDB" id="295274at2759"/>
<dbReference type="PANTHER" id="PTHR19304">
    <property type="entry name" value="CYCLIC-AMP RESPONSE ELEMENT BINDING PROTEIN"/>
    <property type="match status" value="1"/>
</dbReference>
<dbReference type="Pfam" id="PF00170">
    <property type="entry name" value="bZIP_1"/>
    <property type="match status" value="1"/>
</dbReference>
<proteinExistence type="predicted"/>
<dbReference type="Pfam" id="PF11785">
    <property type="entry name" value="Aft1_OSA"/>
    <property type="match status" value="1"/>
</dbReference>
<evidence type="ECO:0000313" key="2">
    <source>
        <dbReference type="Proteomes" id="UP001162087"/>
    </source>
</evidence>
<sequence>MSSEERSRQPSTVSTFDLEPNPFEQSFASSKKASSLPGAVPRPSQSKDPSRSSSVSTLNHHSQRPTQSLNSIPEENRNRTIADNTSHNEVKKDSPNFLPSQPRPTIISPPILTPGGSKKLPPLLLSPSILYQANSTSNPNPSSHSASTSNSIPNTLGVSSISGSLYPSGSPPSGPSLVCQPRNSNVPANTNGNGFPTNDSQMPGFLLNLSKSGLTPNESNIRSGLTPGILTQSYNYPVLPSINKNTVTNGKNANKSVTTNGNAENHTHVNIMHPTANGTPLTPGLSSLLNLPSAPVLTNPVYKSAPPTNITDVIINSTTGNNNPSPSTSSKTTMKMDNPVEFNGIQQSTHIHNENAHLTTQLENNDLFDDKTRKRKRRMSSTSSTSKVLRKNSTSRKNSTVTVTSGSRDDVDNSKTSNNTIMDETEEQENKRKEFLERNRVAASKFRKRKKEYIKKIESDLQFYELEYDDLTQAVGRLCGVIPSGSSNSQFNVNMPTPSSSSSLPSTSLLSLLENSISRNDYSSAMSILSNVKQIIYETSFYRRGGKNPRDDMDAQDDQNCFNKDISIVKNENSGYPPINSRPIILDKKYPLNSGPNISKSNSTDCVGNSTQSIISSCYPVPNPLVINANPDTHDTNNQDVLSTLPHNN</sequence>
<reference evidence="1" key="1">
    <citation type="submission" date="2022-10" db="EMBL/GenBank/DDBJ databases">
        <authorList>
            <person name="Byrne P K."/>
        </authorList>
    </citation>
    <scope>NUCLEOTIDE SEQUENCE</scope>
    <source>
        <strain evidence="1">IFO1802</strain>
    </source>
</reference>
<dbReference type="InterPro" id="IPR046347">
    <property type="entry name" value="bZIP_sf"/>
</dbReference>
<dbReference type="InterPro" id="IPR004827">
    <property type="entry name" value="bZIP"/>
</dbReference>
<dbReference type="Proteomes" id="UP001162087">
    <property type="component" value="Chromosome 14"/>
</dbReference>
<dbReference type="SUPFAM" id="SSF57959">
    <property type="entry name" value="Leucine zipper domain"/>
    <property type="match status" value="1"/>
</dbReference>
<dbReference type="SMART" id="SM00338">
    <property type="entry name" value="BRLZ"/>
    <property type="match status" value="1"/>
</dbReference>
<evidence type="ECO:0000313" key="1">
    <source>
        <dbReference type="EMBL" id="CAI4049736.1"/>
    </source>
</evidence>
<dbReference type="InterPro" id="IPR051027">
    <property type="entry name" value="bZIP_transcription_factors"/>
</dbReference>
<protein>
    <submittedName>
        <fullName evidence="1">Uncharacterized protein</fullName>
    </submittedName>
</protein>
<accession>A0AA35J5L7</accession>
<organism evidence="1 2">
    <name type="scientific">Saccharomyces kudriavzevii (strain ATCC MYA-4449 / AS 2.2408 / CBS 8840 / NBRC 1802 / NCYC 2889)</name>
    <name type="common">Yeast</name>
    <dbReference type="NCBI Taxonomy" id="226230"/>
    <lineage>
        <taxon>Eukaryota</taxon>
        <taxon>Fungi</taxon>
        <taxon>Dikarya</taxon>
        <taxon>Ascomycota</taxon>
        <taxon>Saccharomycotina</taxon>
        <taxon>Saccharomycetes</taxon>
        <taxon>Saccharomycetales</taxon>
        <taxon>Saccharomycetaceae</taxon>
        <taxon>Saccharomyces</taxon>
    </lineage>
</organism>
<dbReference type="EMBL" id="OX365909">
    <property type="protein sequence ID" value="CAI4049736.1"/>
    <property type="molecule type" value="Genomic_DNA"/>
</dbReference>
<dbReference type="InterPro" id="IPR020956">
    <property type="entry name" value="TF_Aft1_OSM"/>
</dbReference>